<gene>
    <name evidence="1" type="ORF">PACLA_8A005095</name>
</gene>
<reference evidence="1" key="1">
    <citation type="submission" date="2020-04" db="EMBL/GenBank/DDBJ databases">
        <authorList>
            <person name="Alioto T."/>
            <person name="Alioto T."/>
            <person name="Gomez Garrido J."/>
        </authorList>
    </citation>
    <scope>NUCLEOTIDE SEQUENCE</scope>
    <source>
        <strain evidence="1">A484AB</strain>
    </source>
</reference>
<keyword evidence="2" id="KW-1185">Reference proteome</keyword>
<protein>
    <submittedName>
        <fullName evidence="1">Uncharacterized protein</fullName>
    </submittedName>
</protein>
<sequence>MATTEFIQFVNYMGINLSESNMIIYTNLYVNFVQFQPAIFCENFAEKFILWKRLYDEYKATQDQIINTDLFNTPPADRRKLKPSTTQLPEELSKLRTEDETNLFQNFTLKNESPETKNDFTPVQPAETLNSPKQSDATLLDTTDNIMANIPVAEVVKEIEQSFTNDNHIVTLENITPISSPSSEKNIEQIPATNTDIEPSLSPNRGINIEQIPATNTGIGPSLSPSRGKNIEQMKIIFETETSVETTPSKPVPTPRKRKRKEPSEELGPGPGRPTKDSAMLCDAKNVGSGNDSGNDDEAQLSLREVTLMSGNGAVRKINLLTKYEKDIKCFHIKHYASLRKHLKP</sequence>
<accession>A0A7D9D7J5</accession>
<dbReference type="EMBL" id="CACRXK020000160">
    <property type="protein sequence ID" value="CAB3979020.1"/>
    <property type="molecule type" value="Genomic_DNA"/>
</dbReference>
<dbReference type="AlphaFoldDB" id="A0A7D9D7J5"/>
<dbReference type="Proteomes" id="UP001152795">
    <property type="component" value="Unassembled WGS sequence"/>
</dbReference>
<proteinExistence type="predicted"/>
<evidence type="ECO:0000313" key="2">
    <source>
        <dbReference type="Proteomes" id="UP001152795"/>
    </source>
</evidence>
<name>A0A7D9D7J5_PARCT</name>
<organism evidence="1 2">
    <name type="scientific">Paramuricea clavata</name>
    <name type="common">Red gorgonian</name>
    <name type="synonym">Violescent sea-whip</name>
    <dbReference type="NCBI Taxonomy" id="317549"/>
    <lineage>
        <taxon>Eukaryota</taxon>
        <taxon>Metazoa</taxon>
        <taxon>Cnidaria</taxon>
        <taxon>Anthozoa</taxon>
        <taxon>Octocorallia</taxon>
        <taxon>Malacalcyonacea</taxon>
        <taxon>Plexauridae</taxon>
        <taxon>Paramuricea</taxon>
    </lineage>
</organism>
<evidence type="ECO:0000313" key="1">
    <source>
        <dbReference type="EMBL" id="CAB3979020.1"/>
    </source>
</evidence>
<comment type="caution">
    <text evidence="1">The sequence shown here is derived from an EMBL/GenBank/DDBJ whole genome shotgun (WGS) entry which is preliminary data.</text>
</comment>